<name>A0A8X7Y4I6_POPTO</name>
<proteinExistence type="predicted"/>
<sequence>MVCWRWNGIKLLFIIIIKVSSLIHIRRITIKQLQLIQRSTNLLKSRLDLSSSAVALSSTDGESAVAAMDIRGSTCGVSFNSCINHHKDVRSLSVPDSSADYSELTVDLHLLPLSPRDVKGYFVMLRK</sequence>
<evidence type="ECO:0000313" key="1">
    <source>
        <dbReference type="EMBL" id="KAG6742262.1"/>
    </source>
</evidence>
<organism evidence="1 2">
    <name type="scientific">Populus tomentosa</name>
    <name type="common">Chinese white poplar</name>
    <dbReference type="NCBI Taxonomy" id="118781"/>
    <lineage>
        <taxon>Eukaryota</taxon>
        <taxon>Viridiplantae</taxon>
        <taxon>Streptophyta</taxon>
        <taxon>Embryophyta</taxon>
        <taxon>Tracheophyta</taxon>
        <taxon>Spermatophyta</taxon>
        <taxon>Magnoliopsida</taxon>
        <taxon>eudicotyledons</taxon>
        <taxon>Gunneridae</taxon>
        <taxon>Pentapetalae</taxon>
        <taxon>rosids</taxon>
        <taxon>fabids</taxon>
        <taxon>Malpighiales</taxon>
        <taxon>Salicaceae</taxon>
        <taxon>Saliceae</taxon>
        <taxon>Populus</taxon>
    </lineage>
</organism>
<reference evidence="1" key="1">
    <citation type="journal article" date="2020" name="bioRxiv">
        <title>Hybrid origin of Populus tomentosa Carr. identified through genome sequencing and phylogenomic analysis.</title>
        <authorList>
            <person name="An X."/>
            <person name="Gao K."/>
            <person name="Chen Z."/>
            <person name="Li J."/>
            <person name="Yang X."/>
            <person name="Yang X."/>
            <person name="Zhou J."/>
            <person name="Guo T."/>
            <person name="Zhao T."/>
            <person name="Huang S."/>
            <person name="Miao D."/>
            <person name="Khan W.U."/>
            <person name="Rao P."/>
            <person name="Ye M."/>
            <person name="Lei B."/>
            <person name="Liao W."/>
            <person name="Wang J."/>
            <person name="Ji L."/>
            <person name="Li Y."/>
            <person name="Guo B."/>
            <person name="Mustafa N.S."/>
            <person name="Li S."/>
            <person name="Yun Q."/>
            <person name="Keller S.R."/>
            <person name="Mao J."/>
            <person name="Zhang R."/>
            <person name="Strauss S.H."/>
        </authorList>
    </citation>
    <scope>NUCLEOTIDE SEQUENCE</scope>
    <source>
        <strain evidence="1">GM15</strain>
        <tissue evidence="1">Leaf</tissue>
    </source>
</reference>
<dbReference type="AlphaFoldDB" id="A0A8X7Y4I6"/>
<comment type="caution">
    <text evidence="1">The sequence shown here is derived from an EMBL/GenBank/DDBJ whole genome shotgun (WGS) entry which is preliminary data.</text>
</comment>
<keyword evidence="2" id="KW-1185">Reference proteome</keyword>
<dbReference type="EMBL" id="JAAWWB010000034">
    <property type="protein sequence ID" value="KAG6742262.1"/>
    <property type="molecule type" value="Genomic_DNA"/>
</dbReference>
<dbReference type="Proteomes" id="UP000886885">
    <property type="component" value="Chromosome 17D"/>
</dbReference>
<protein>
    <submittedName>
        <fullName evidence="1">Uncharacterized protein</fullName>
    </submittedName>
</protein>
<evidence type="ECO:0000313" key="2">
    <source>
        <dbReference type="Proteomes" id="UP000886885"/>
    </source>
</evidence>
<gene>
    <name evidence="1" type="ORF">POTOM_055552</name>
</gene>
<accession>A0A8X7Y4I6</accession>